<sequence length="248" mass="27955">MIKKTAAIVVGTCLLTACVEEPPYSEKISDCITEVHEASKKTFKINYTSNPVQECFDKNVIGDSFSPLVIASGSKKIDLSKIKKPIYLHTFSDSLGQSLREKEYINDMAEKYSDEIKFIVLHKQAPYASGMMEQKFPKLYGPFNDNITVISVTEDNTTDLEGGYGELISGVRNISYPTTYYLSADKKIVKVTSLEEVMVQTNIIYMDNNRHLSDQELSKLSFYARVPKLIDELLSEGKENKKDTQVSE</sequence>
<evidence type="ECO:0008006" key="3">
    <source>
        <dbReference type="Google" id="ProtNLM"/>
    </source>
</evidence>
<dbReference type="Proteomes" id="UP000094147">
    <property type="component" value="Chromosome"/>
</dbReference>
<keyword evidence="2" id="KW-1185">Reference proteome</keyword>
<organism evidence="1 2">
    <name type="scientific">Kangiella sediminilitoris</name>
    <dbReference type="NCBI Taxonomy" id="1144748"/>
    <lineage>
        <taxon>Bacteria</taxon>
        <taxon>Pseudomonadati</taxon>
        <taxon>Pseudomonadota</taxon>
        <taxon>Gammaproteobacteria</taxon>
        <taxon>Kangiellales</taxon>
        <taxon>Kangiellaceae</taxon>
        <taxon>Kangiella</taxon>
    </lineage>
</organism>
<evidence type="ECO:0000313" key="2">
    <source>
        <dbReference type="Proteomes" id="UP000094147"/>
    </source>
</evidence>
<gene>
    <name evidence="1" type="ORF">KS2013_867</name>
</gene>
<dbReference type="Gene3D" id="3.40.30.10">
    <property type="entry name" value="Glutaredoxin"/>
    <property type="match status" value="1"/>
</dbReference>
<dbReference type="AlphaFoldDB" id="A0A1B3B9W4"/>
<protein>
    <recommendedName>
        <fullName evidence="3">Lipoprotein</fullName>
    </recommendedName>
</protein>
<dbReference type="OrthoDB" id="1134224at2"/>
<evidence type="ECO:0000313" key="1">
    <source>
        <dbReference type="EMBL" id="AOE49589.1"/>
    </source>
</evidence>
<dbReference type="KEGG" id="ksd:KS2013_867"/>
<dbReference type="RefSeq" id="WP_068990273.1">
    <property type="nucleotide sequence ID" value="NZ_CP012418.1"/>
</dbReference>
<dbReference type="PROSITE" id="PS51257">
    <property type="entry name" value="PROKAR_LIPOPROTEIN"/>
    <property type="match status" value="1"/>
</dbReference>
<name>A0A1B3B9W4_9GAMM</name>
<reference evidence="2" key="1">
    <citation type="submission" date="2015-08" db="EMBL/GenBank/DDBJ databases">
        <authorList>
            <person name="Kim K.M."/>
        </authorList>
    </citation>
    <scope>NUCLEOTIDE SEQUENCE [LARGE SCALE GENOMIC DNA]</scope>
    <source>
        <strain evidence="2">KCTC 23892</strain>
    </source>
</reference>
<accession>A0A1B3B9W4</accession>
<dbReference type="STRING" id="1144748.KS2013_867"/>
<dbReference type="EMBL" id="CP012418">
    <property type="protein sequence ID" value="AOE49589.1"/>
    <property type="molecule type" value="Genomic_DNA"/>
</dbReference>
<proteinExistence type="predicted"/>